<organism evidence="3 4">
    <name type="scientific">Paraferrimonas haliotis</name>
    <dbReference type="NCBI Taxonomy" id="2013866"/>
    <lineage>
        <taxon>Bacteria</taxon>
        <taxon>Pseudomonadati</taxon>
        <taxon>Pseudomonadota</taxon>
        <taxon>Gammaproteobacteria</taxon>
        <taxon>Alteromonadales</taxon>
        <taxon>Ferrimonadaceae</taxon>
        <taxon>Paraferrimonas</taxon>
    </lineage>
</organism>
<dbReference type="Gene3D" id="1.10.1660.10">
    <property type="match status" value="1"/>
</dbReference>
<comment type="caution">
    <text evidence="3">The sequence shown here is derived from an EMBL/GenBank/DDBJ whole genome shotgun (WGS) entry which is preliminary data.</text>
</comment>
<evidence type="ECO:0000259" key="2">
    <source>
        <dbReference type="PROSITE" id="PS50937"/>
    </source>
</evidence>
<dbReference type="AlphaFoldDB" id="A0AA37WWM6"/>
<evidence type="ECO:0000313" key="4">
    <source>
        <dbReference type="Proteomes" id="UP001157439"/>
    </source>
</evidence>
<dbReference type="EMBL" id="BSPO01000003">
    <property type="protein sequence ID" value="GLS83687.1"/>
    <property type="molecule type" value="Genomic_DNA"/>
</dbReference>
<proteinExistence type="predicted"/>
<evidence type="ECO:0000313" key="3">
    <source>
        <dbReference type="EMBL" id="GLS83687.1"/>
    </source>
</evidence>
<dbReference type="InterPro" id="IPR000551">
    <property type="entry name" value="MerR-type_HTH_dom"/>
</dbReference>
<dbReference type="InterPro" id="IPR047057">
    <property type="entry name" value="MerR_fam"/>
</dbReference>
<gene>
    <name evidence="3" type="ORF">GCM10007894_16640</name>
</gene>
<evidence type="ECO:0000256" key="1">
    <source>
        <dbReference type="ARBA" id="ARBA00023125"/>
    </source>
</evidence>
<keyword evidence="4" id="KW-1185">Reference proteome</keyword>
<dbReference type="PANTHER" id="PTHR30204:SF93">
    <property type="entry name" value="HTH MERR-TYPE DOMAIN-CONTAINING PROTEIN"/>
    <property type="match status" value="1"/>
</dbReference>
<dbReference type="RefSeq" id="WP_095500497.1">
    <property type="nucleotide sequence ID" value="NZ_BSPO01000003.1"/>
</dbReference>
<dbReference type="SMART" id="SM00422">
    <property type="entry name" value="HTH_MERR"/>
    <property type="match status" value="1"/>
</dbReference>
<dbReference type="Proteomes" id="UP001157439">
    <property type="component" value="Unassembled WGS sequence"/>
</dbReference>
<dbReference type="SUPFAM" id="SSF46955">
    <property type="entry name" value="Putative DNA-binding domain"/>
    <property type="match status" value="1"/>
</dbReference>
<keyword evidence="1" id="KW-0238">DNA-binding</keyword>
<sequence>MKSIDPNVQSQDSSSLTLEQLSIATDTPLRTIRFYIQKGMVDRPLGARKSARYSEKHLEQVLTIRKWQGAGMSLEAIHRLLNEESPQQQQYPEPEPGQVRVVSHITLCRGIDLVVDPQQSGLTSQQLRQLSSSLADLLEQVKG</sequence>
<dbReference type="CDD" id="cd00592">
    <property type="entry name" value="HTH_MerR-like"/>
    <property type="match status" value="1"/>
</dbReference>
<dbReference type="GO" id="GO:0003677">
    <property type="term" value="F:DNA binding"/>
    <property type="evidence" value="ECO:0007669"/>
    <property type="project" value="UniProtKB-KW"/>
</dbReference>
<protein>
    <recommendedName>
        <fullName evidence="2">HTH merR-type domain-containing protein</fullName>
    </recommendedName>
</protein>
<accession>A0AA37WWM6</accession>
<dbReference type="PANTHER" id="PTHR30204">
    <property type="entry name" value="REDOX-CYCLING DRUG-SENSING TRANSCRIPTIONAL ACTIVATOR SOXR"/>
    <property type="match status" value="1"/>
</dbReference>
<reference evidence="3 4" key="1">
    <citation type="journal article" date="2014" name="Int. J. Syst. Evol. Microbiol.">
        <title>Complete genome sequence of Corynebacterium casei LMG S-19264T (=DSM 44701T), isolated from a smear-ripened cheese.</title>
        <authorList>
            <consortium name="US DOE Joint Genome Institute (JGI-PGF)"/>
            <person name="Walter F."/>
            <person name="Albersmeier A."/>
            <person name="Kalinowski J."/>
            <person name="Ruckert C."/>
        </authorList>
    </citation>
    <scope>NUCLEOTIDE SEQUENCE [LARGE SCALE GENOMIC DNA]</scope>
    <source>
        <strain evidence="3 4">NBRC 112785</strain>
    </source>
</reference>
<name>A0AA37WWM6_9GAMM</name>
<dbReference type="PROSITE" id="PS50937">
    <property type="entry name" value="HTH_MERR_2"/>
    <property type="match status" value="1"/>
</dbReference>
<dbReference type="GO" id="GO:0003700">
    <property type="term" value="F:DNA-binding transcription factor activity"/>
    <property type="evidence" value="ECO:0007669"/>
    <property type="project" value="InterPro"/>
</dbReference>
<feature type="domain" description="HTH merR-type" evidence="2">
    <location>
        <begin position="15"/>
        <end position="83"/>
    </location>
</feature>
<dbReference type="InterPro" id="IPR009061">
    <property type="entry name" value="DNA-bd_dom_put_sf"/>
</dbReference>
<dbReference type="Pfam" id="PF13411">
    <property type="entry name" value="MerR_1"/>
    <property type="match status" value="1"/>
</dbReference>